<protein>
    <submittedName>
        <fullName evidence="2">Glycosyltransferase</fullName>
    </submittedName>
</protein>
<evidence type="ECO:0000313" key="3">
    <source>
        <dbReference type="Proteomes" id="UP000265366"/>
    </source>
</evidence>
<dbReference type="Gene3D" id="3.90.550.10">
    <property type="entry name" value="Spore Coat Polysaccharide Biosynthesis Protein SpsA, Chain A"/>
    <property type="match status" value="1"/>
</dbReference>
<gene>
    <name evidence="2" type="ORF">D2V17_07050</name>
</gene>
<keyword evidence="3" id="KW-1185">Reference proteome</keyword>
<dbReference type="GO" id="GO:0016740">
    <property type="term" value="F:transferase activity"/>
    <property type="evidence" value="ECO:0007669"/>
    <property type="project" value="UniProtKB-KW"/>
</dbReference>
<dbReference type="EMBL" id="QXFM01000066">
    <property type="protein sequence ID" value="RIV88641.1"/>
    <property type="molecule type" value="Genomic_DNA"/>
</dbReference>
<evidence type="ECO:0000259" key="1">
    <source>
        <dbReference type="Pfam" id="PF00535"/>
    </source>
</evidence>
<dbReference type="Pfam" id="PF00535">
    <property type="entry name" value="Glycos_transf_2"/>
    <property type="match status" value="1"/>
</dbReference>
<reference evidence="2 3" key="1">
    <citation type="submission" date="2018-08" db="EMBL/GenBank/DDBJ databases">
        <title>Erythrobacter zhengii sp.nov., a bacterium isolated from deep-sea sediment.</title>
        <authorList>
            <person name="Fang C."/>
            <person name="Wu Y.-H."/>
            <person name="Sun C."/>
            <person name="Wang H."/>
            <person name="Cheng H."/>
            <person name="Meng F.-X."/>
            <person name="Wang C.-S."/>
            <person name="Xu X.-W."/>
        </authorList>
    </citation>
    <scope>NUCLEOTIDE SEQUENCE [LARGE SCALE GENOMIC DNA]</scope>
    <source>
        <strain evidence="2 3">CCTCC AB 2015396</strain>
    </source>
</reference>
<dbReference type="OrthoDB" id="9813349at2"/>
<dbReference type="SUPFAM" id="SSF53448">
    <property type="entry name" value="Nucleotide-diphospho-sugar transferases"/>
    <property type="match status" value="1"/>
</dbReference>
<dbReference type="InterPro" id="IPR001173">
    <property type="entry name" value="Glyco_trans_2-like"/>
</dbReference>
<dbReference type="Proteomes" id="UP000265366">
    <property type="component" value="Unassembled WGS sequence"/>
</dbReference>
<feature type="domain" description="Glycosyltransferase 2-like" evidence="1">
    <location>
        <begin position="3"/>
        <end position="52"/>
    </location>
</feature>
<dbReference type="InterPro" id="IPR029044">
    <property type="entry name" value="Nucleotide-diphossugar_trans"/>
</dbReference>
<sequence>MFSVIIPTLNRAKALSVALQSLDETAAGHTVEIIVVDNGSSDDTQAVVQTFA</sequence>
<proteinExistence type="predicted"/>
<dbReference type="AlphaFoldDB" id="A0A3A1P8Y9"/>
<organism evidence="2 3">
    <name type="scientific">Aurantiacibacter xanthus</name>
    <dbReference type="NCBI Taxonomy" id="1784712"/>
    <lineage>
        <taxon>Bacteria</taxon>
        <taxon>Pseudomonadati</taxon>
        <taxon>Pseudomonadota</taxon>
        <taxon>Alphaproteobacteria</taxon>
        <taxon>Sphingomonadales</taxon>
        <taxon>Erythrobacteraceae</taxon>
        <taxon>Aurantiacibacter</taxon>
    </lineage>
</organism>
<evidence type="ECO:0000313" key="2">
    <source>
        <dbReference type="EMBL" id="RIV88641.1"/>
    </source>
</evidence>
<name>A0A3A1P8Y9_9SPHN</name>
<accession>A0A3A1P8Y9</accession>
<comment type="caution">
    <text evidence="2">The sequence shown here is derived from an EMBL/GenBank/DDBJ whole genome shotgun (WGS) entry which is preliminary data.</text>
</comment>
<keyword evidence="2" id="KW-0808">Transferase</keyword>
<dbReference type="RefSeq" id="WP_147367277.1">
    <property type="nucleotide sequence ID" value="NZ_QXFM01000066.1"/>
</dbReference>